<proteinExistence type="predicted"/>
<evidence type="ECO:0000313" key="2">
    <source>
        <dbReference type="Proteomes" id="UP000622475"/>
    </source>
</evidence>
<comment type="caution">
    <text evidence="1">The sequence shown here is derived from an EMBL/GenBank/DDBJ whole genome shotgun (WGS) entry which is preliminary data.</text>
</comment>
<dbReference type="SUPFAM" id="SSF51206">
    <property type="entry name" value="cAMP-binding domain-like"/>
    <property type="match status" value="1"/>
</dbReference>
<sequence length="188" mass="22219">MNKAEIIAELHKTLGLSVVFQERLSALLVEETYQPHQIIDSPGNQHHRMWLTASGIVRTYYFNDQGKQITEAFYLPGELLFFWEGYLSHQIDHYVEALQLTRALTVRYAEIPAIRQYPEGDELIRYFIAKYRATELFKSRLLSKSAEERYRDFRKAHPMIFREVPLKFIASYLNMTRENLSRLIGKEN</sequence>
<dbReference type="InterPro" id="IPR018490">
    <property type="entry name" value="cNMP-bd_dom_sf"/>
</dbReference>
<reference evidence="1" key="1">
    <citation type="submission" date="2020-10" db="EMBL/GenBank/DDBJ databases">
        <title>Mucilaginibacter mali sp. nov., isolated from rhizosphere soil of apple orchard.</title>
        <authorList>
            <person name="Lee J.-S."/>
            <person name="Kim H.S."/>
            <person name="Kim J.-S."/>
        </authorList>
    </citation>
    <scope>NUCLEOTIDE SEQUENCE</scope>
    <source>
        <strain evidence="1">KCTC 22746</strain>
    </source>
</reference>
<dbReference type="AlphaFoldDB" id="A0A929KYX7"/>
<gene>
    <name evidence="1" type="ORF">IRJ16_14520</name>
</gene>
<name>A0A929KYX7_9SPHI</name>
<keyword evidence="2" id="KW-1185">Reference proteome</keyword>
<dbReference type="InterPro" id="IPR014710">
    <property type="entry name" value="RmlC-like_jellyroll"/>
</dbReference>
<protein>
    <submittedName>
        <fullName evidence="1">Crp/Fnr family transcriptional regulator</fullName>
    </submittedName>
</protein>
<evidence type="ECO:0000313" key="1">
    <source>
        <dbReference type="EMBL" id="MBE9663100.1"/>
    </source>
</evidence>
<dbReference type="Proteomes" id="UP000622475">
    <property type="component" value="Unassembled WGS sequence"/>
</dbReference>
<organism evidence="1 2">
    <name type="scientific">Mucilaginibacter myungsuensis</name>
    <dbReference type="NCBI Taxonomy" id="649104"/>
    <lineage>
        <taxon>Bacteria</taxon>
        <taxon>Pseudomonadati</taxon>
        <taxon>Bacteroidota</taxon>
        <taxon>Sphingobacteriia</taxon>
        <taxon>Sphingobacteriales</taxon>
        <taxon>Sphingobacteriaceae</taxon>
        <taxon>Mucilaginibacter</taxon>
    </lineage>
</organism>
<accession>A0A929KYX7</accession>
<dbReference type="EMBL" id="JADFFL010000005">
    <property type="protein sequence ID" value="MBE9663100.1"/>
    <property type="molecule type" value="Genomic_DNA"/>
</dbReference>
<dbReference type="Gene3D" id="2.60.120.10">
    <property type="entry name" value="Jelly Rolls"/>
    <property type="match status" value="1"/>
</dbReference>
<dbReference type="RefSeq" id="WP_194112327.1">
    <property type="nucleotide sequence ID" value="NZ_JADFFL010000005.1"/>
</dbReference>